<feature type="region of interest" description="Disordered" evidence="7">
    <location>
        <begin position="353"/>
        <end position="484"/>
    </location>
</feature>
<sequence>MDVLSIDFGTSSTVGVLSAFGRGPRAIEIDGSVTMSSAVYATEEGLLVVGQDAERRARIDPSRFEPNPKRRIDDGELLLGDRTFPVTAVFTAVLRRMGEEVHRQLSGMPDQLRISHPAGWGAPRQQTLRAAAADAGFTGIHLVPEPVAAAAHYASLGTRLPGPLAVYDLGAGTFDCAVVGVDARGFSVLADDGLPDLGSLDIDQALLVHIGRSVSHADPAQWQRLLRPQTTTDRRQRRALLQDVRDAKESLSRHSQTEVPMPDPFGDVLVTRAELEALVRPSLLRSAELLAATIRHSGLTPAQLGGVYLVGGPSRMPLLAALVGTTLGVVPTTQDQPETAVAFGLHHVPLDERATANPVPAPGQPAGPASIAPQTQPAGPLPGQPPAQPPGLPQTQPQGLPPQAAPPSPPQGPSPAHPPTSPPGQPQAQPPTSPPGQPHTPSPTQPQPRSPAQPPAPSPWTQRVAQRTQQSGNPSSAGAGRAAGKPKRKLLLSLAVVLSVVVVATVVIVFVTRGGGQENTASGGTQPLSAGASASPSGRPVTGCSGSAPAKAGDGLTSCMLRLAGTVSTRAACSDEPKIADSIGAGRAAFCRFPEDGYSVTYYEGLELDKIASGVRKQMSGRILDRSWSAGDLRGRYIAGIGKKAGLLFFQSDGLAVTGMLMNNSAGHTKQSPEDLVSYFDDSVLPGR</sequence>
<proteinExistence type="inferred from homology"/>
<comment type="caution">
    <text evidence="9">The sequence shown here is derived from an EMBL/GenBank/DDBJ whole genome shotgun (WGS) entry which is preliminary data.</text>
</comment>
<feature type="region of interest" description="Disordered" evidence="7">
    <location>
        <begin position="515"/>
        <end position="551"/>
    </location>
</feature>
<evidence type="ECO:0000256" key="7">
    <source>
        <dbReference type="SAM" id="MobiDB-lite"/>
    </source>
</evidence>
<dbReference type="InterPro" id="IPR013126">
    <property type="entry name" value="Hsp_70_fam"/>
</dbReference>
<comment type="similarity">
    <text evidence="1 6">Belongs to the heat shock protein 70 family.</text>
</comment>
<evidence type="ECO:0000256" key="3">
    <source>
        <dbReference type="ARBA" id="ARBA00022840"/>
    </source>
</evidence>
<feature type="compositionally biased region" description="Polar residues" evidence="7">
    <location>
        <begin position="460"/>
        <end position="473"/>
    </location>
</feature>
<keyword evidence="5" id="KW-0143">Chaperone</keyword>
<dbReference type="PROSITE" id="PS01036">
    <property type="entry name" value="HSP70_3"/>
    <property type="match status" value="1"/>
</dbReference>
<evidence type="ECO:0000313" key="9">
    <source>
        <dbReference type="EMBL" id="GAA3556589.1"/>
    </source>
</evidence>
<dbReference type="RefSeq" id="WP_344862923.1">
    <property type="nucleotide sequence ID" value="NZ_BAAAZN010000009.1"/>
</dbReference>
<feature type="compositionally biased region" description="Polar residues" evidence="7">
    <location>
        <begin position="518"/>
        <end position="528"/>
    </location>
</feature>
<dbReference type="Gene3D" id="3.30.420.40">
    <property type="match status" value="2"/>
</dbReference>
<reference evidence="10" key="1">
    <citation type="journal article" date="2019" name="Int. J. Syst. Evol. Microbiol.">
        <title>The Global Catalogue of Microorganisms (GCM) 10K type strain sequencing project: providing services to taxonomists for standard genome sequencing and annotation.</title>
        <authorList>
            <consortium name="The Broad Institute Genomics Platform"/>
            <consortium name="The Broad Institute Genome Sequencing Center for Infectious Disease"/>
            <person name="Wu L."/>
            <person name="Ma J."/>
        </authorList>
    </citation>
    <scope>NUCLEOTIDE SEQUENCE [LARGE SCALE GENOMIC DNA]</scope>
    <source>
        <strain evidence="10">JCM 16898</strain>
    </source>
</reference>
<dbReference type="Proteomes" id="UP001500689">
    <property type="component" value="Unassembled WGS sequence"/>
</dbReference>
<dbReference type="InterPro" id="IPR043129">
    <property type="entry name" value="ATPase_NBD"/>
</dbReference>
<dbReference type="SUPFAM" id="SSF53067">
    <property type="entry name" value="Actin-like ATPase domain"/>
    <property type="match status" value="2"/>
</dbReference>
<evidence type="ECO:0000256" key="1">
    <source>
        <dbReference type="ARBA" id="ARBA00007381"/>
    </source>
</evidence>
<organism evidence="9 10">
    <name type="scientific">Amycolatopsis ultiminotia</name>
    <dbReference type="NCBI Taxonomy" id="543629"/>
    <lineage>
        <taxon>Bacteria</taxon>
        <taxon>Bacillati</taxon>
        <taxon>Actinomycetota</taxon>
        <taxon>Actinomycetes</taxon>
        <taxon>Pseudonocardiales</taxon>
        <taxon>Pseudonocardiaceae</taxon>
        <taxon>Amycolatopsis</taxon>
    </lineage>
</organism>
<feature type="compositionally biased region" description="Low complexity" evidence="7">
    <location>
        <begin position="474"/>
        <end position="483"/>
    </location>
</feature>
<keyword evidence="8" id="KW-1133">Transmembrane helix</keyword>
<accession>A0ABP6WUL2</accession>
<feature type="transmembrane region" description="Helical" evidence="8">
    <location>
        <begin position="490"/>
        <end position="511"/>
    </location>
</feature>
<keyword evidence="10" id="KW-1185">Reference proteome</keyword>
<keyword evidence="8" id="KW-0812">Transmembrane</keyword>
<feature type="compositionally biased region" description="Low complexity" evidence="7">
    <location>
        <begin position="366"/>
        <end position="378"/>
    </location>
</feature>
<evidence type="ECO:0000313" key="10">
    <source>
        <dbReference type="Proteomes" id="UP001500689"/>
    </source>
</evidence>
<keyword evidence="8" id="KW-0472">Membrane</keyword>
<keyword evidence="3 6" id="KW-0067">ATP-binding</keyword>
<feature type="compositionally biased region" description="Pro residues" evidence="7">
    <location>
        <begin position="399"/>
        <end position="458"/>
    </location>
</feature>
<keyword evidence="2 6" id="KW-0547">Nucleotide-binding</keyword>
<keyword evidence="4" id="KW-0346">Stress response</keyword>
<evidence type="ECO:0000256" key="5">
    <source>
        <dbReference type="ARBA" id="ARBA00023186"/>
    </source>
</evidence>
<evidence type="ECO:0000256" key="2">
    <source>
        <dbReference type="ARBA" id="ARBA00022741"/>
    </source>
</evidence>
<feature type="compositionally biased region" description="Pro residues" evidence="7">
    <location>
        <begin position="379"/>
        <end position="392"/>
    </location>
</feature>
<gene>
    <name evidence="9" type="ORF">GCM10022222_45340</name>
</gene>
<evidence type="ECO:0000256" key="8">
    <source>
        <dbReference type="SAM" id="Phobius"/>
    </source>
</evidence>
<feature type="compositionally biased region" description="Low complexity" evidence="7">
    <location>
        <begin position="529"/>
        <end position="538"/>
    </location>
</feature>
<dbReference type="EMBL" id="BAAAZN010000009">
    <property type="protein sequence ID" value="GAA3556589.1"/>
    <property type="molecule type" value="Genomic_DNA"/>
</dbReference>
<dbReference type="InterPro" id="IPR018181">
    <property type="entry name" value="Heat_shock_70_CS"/>
</dbReference>
<dbReference type="Pfam" id="PF00012">
    <property type="entry name" value="HSP70"/>
    <property type="match status" value="1"/>
</dbReference>
<dbReference type="Gene3D" id="3.90.640.10">
    <property type="entry name" value="Actin, Chain A, domain 4"/>
    <property type="match status" value="1"/>
</dbReference>
<evidence type="ECO:0000256" key="4">
    <source>
        <dbReference type="ARBA" id="ARBA00023016"/>
    </source>
</evidence>
<name>A0ABP6WUL2_9PSEU</name>
<evidence type="ECO:0008006" key="11">
    <source>
        <dbReference type="Google" id="ProtNLM"/>
    </source>
</evidence>
<dbReference type="PANTHER" id="PTHR19375">
    <property type="entry name" value="HEAT SHOCK PROTEIN 70KDA"/>
    <property type="match status" value="1"/>
</dbReference>
<evidence type="ECO:0000256" key="6">
    <source>
        <dbReference type="RuleBase" id="RU003322"/>
    </source>
</evidence>
<protein>
    <recommendedName>
        <fullName evidence="11">Hsp70 protein</fullName>
    </recommendedName>
</protein>